<sequence>MASFVASTWTDAHVASTMLGKHGPDTPVLQTIAQLQDTLSEDKVLSVVTGDVGTVYHGGDAVIFSIEICIRAADRERAIEALRARSDLCRPLPDIIEPDFYHPYKANSAVFHLTQQPDLELHLVTDAALKFNLQTANVEANLRIDRANAEIRPMCLEVSDQVLARICWLALSPFLQMWVTLAGGTEEPQEYCVYMHWAELIVGANDAITEDWCHRHLEHPSHQSIVQGLLKSKANNGHGWKTVA</sequence>
<dbReference type="Proteomes" id="UP000799539">
    <property type="component" value="Unassembled WGS sequence"/>
</dbReference>
<keyword evidence="2" id="KW-1185">Reference proteome</keyword>
<dbReference type="EMBL" id="ML992716">
    <property type="protein sequence ID" value="KAF2206649.1"/>
    <property type="molecule type" value="Genomic_DNA"/>
</dbReference>
<evidence type="ECO:0000313" key="2">
    <source>
        <dbReference type="Proteomes" id="UP000799539"/>
    </source>
</evidence>
<gene>
    <name evidence="1" type="ORF">CERZMDRAFT_89142</name>
</gene>
<reference evidence="1" key="1">
    <citation type="journal article" date="2020" name="Stud. Mycol.">
        <title>101 Dothideomycetes genomes: a test case for predicting lifestyles and emergence of pathogens.</title>
        <authorList>
            <person name="Haridas S."/>
            <person name="Albert R."/>
            <person name="Binder M."/>
            <person name="Bloem J."/>
            <person name="Labutti K."/>
            <person name="Salamov A."/>
            <person name="Andreopoulos B."/>
            <person name="Baker S."/>
            <person name="Barry K."/>
            <person name="Bills G."/>
            <person name="Bluhm B."/>
            <person name="Cannon C."/>
            <person name="Castanera R."/>
            <person name="Culley D."/>
            <person name="Daum C."/>
            <person name="Ezra D."/>
            <person name="Gonzalez J."/>
            <person name="Henrissat B."/>
            <person name="Kuo A."/>
            <person name="Liang C."/>
            <person name="Lipzen A."/>
            <person name="Lutzoni F."/>
            <person name="Magnuson J."/>
            <person name="Mondo S."/>
            <person name="Nolan M."/>
            <person name="Ohm R."/>
            <person name="Pangilinan J."/>
            <person name="Park H.-J."/>
            <person name="Ramirez L."/>
            <person name="Alfaro M."/>
            <person name="Sun H."/>
            <person name="Tritt A."/>
            <person name="Yoshinaga Y."/>
            <person name="Zwiers L.-H."/>
            <person name="Turgeon B."/>
            <person name="Goodwin S."/>
            <person name="Spatafora J."/>
            <person name="Crous P."/>
            <person name="Grigoriev I."/>
        </authorList>
    </citation>
    <scope>NUCLEOTIDE SEQUENCE</scope>
    <source>
        <strain evidence="1">SCOH1-5</strain>
    </source>
</reference>
<dbReference type="OrthoDB" id="3822342at2759"/>
<protein>
    <submittedName>
        <fullName evidence="1">Uncharacterized protein</fullName>
    </submittedName>
</protein>
<dbReference type="AlphaFoldDB" id="A0A6A6F0D4"/>
<evidence type="ECO:0000313" key="1">
    <source>
        <dbReference type="EMBL" id="KAF2206649.1"/>
    </source>
</evidence>
<proteinExistence type="predicted"/>
<name>A0A6A6F0D4_9PEZI</name>
<accession>A0A6A6F0D4</accession>
<organism evidence="1 2">
    <name type="scientific">Cercospora zeae-maydis SCOH1-5</name>
    <dbReference type="NCBI Taxonomy" id="717836"/>
    <lineage>
        <taxon>Eukaryota</taxon>
        <taxon>Fungi</taxon>
        <taxon>Dikarya</taxon>
        <taxon>Ascomycota</taxon>
        <taxon>Pezizomycotina</taxon>
        <taxon>Dothideomycetes</taxon>
        <taxon>Dothideomycetidae</taxon>
        <taxon>Mycosphaerellales</taxon>
        <taxon>Mycosphaerellaceae</taxon>
        <taxon>Cercospora</taxon>
    </lineage>
</organism>